<keyword evidence="3 5" id="KW-0560">Oxidoreductase</keyword>
<dbReference type="PANTHER" id="PTHR10543:SF89">
    <property type="entry name" value="CAROTENOID 9,10(9',10')-CLEAVAGE DIOXYGENASE 1"/>
    <property type="match status" value="1"/>
</dbReference>
<dbReference type="PANTHER" id="PTHR10543">
    <property type="entry name" value="BETA-CAROTENE DIOXYGENASE"/>
    <property type="match status" value="1"/>
</dbReference>
<accession>A0ABV7YBS8</accession>
<evidence type="ECO:0000256" key="1">
    <source>
        <dbReference type="ARBA" id="ARBA00006787"/>
    </source>
</evidence>
<evidence type="ECO:0000256" key="2">
    <source>
        <dbReference type="ARBA" id="ARBA00022723"/>
    </source>
</evidence>
<comment type="similarity">
    <text evidence="1 5">Belongs to the carotenoid oxygenase family.</text>
</comment>
<sequence>MTETATPAEAEPMYLDGAYAPVPDEIDAVDLPVTGALPAELSGRYFRNGPNPVPGDDPGHWFAGHGMVHGVRIADGRAEWYRNRWVRTSLLANADRHAGGARDLAVNPANTHIIEHSGRLLALCEGGLPYELSPELDTVGPVDFRGRLRTAMTAHPKEDPETGELFFFGYGVQPPYVTYHRLSPAGELERSVEIDVPGPTMMHDFAITENYVVWLDLPIVFDFALVSKGMPFQWDDAYGARLGLMRRDGTGPVRWFDIEPCYVFHVGNAREDADGRVLLDGVRYSRRAWDSVWDATGGNTHVNGHELTMAAAESGSSVLYRWTLDPATGRTSEAQLDDRGVEFPTIADARVGRDGRYLYTVGEPEGHDGRGSVVKYDLATGSVAEHDLGTDKLAGEAVFVPAANATHEDDGWLLSVVSDKAGRGSELLVLDAADVAGEPVATITLPRRVPVGFHGSWIADSELA</sequence>
<comment type="caution">
    <text evidence="6">The sequence shown here is derived from an EMBL/GenBank/DDBJ whole genome shotgun (WGS) entry which is preliminary data.</text>
</comment>
<evidence type="ECO:0000313" key="6">
    <source>
        <dbReference type="EMBL" id="MFC3761440.1"/>
    </source>
</evidence>
<comment type="cofactor">
    <cofactor evidence="5">
        <name>Fe(2+)</name>
        <dbReference type="ChEBI" id="CHEBI:29033"/>
    </cofactor>
    <text evidence="5">Binds 1 Fe(2+) ion per subunit.</text>
</comment>
<dbReference type="EMBL" id="JBHRZH010000008">
    <property type="protein sequence ID" value="MFC3761440.1"/>
    <property type="molecule type" value="Genomic_DNA"/>
</dbReference>
<reference evidence="7" key="1">
    <citation type="journal article" date="2019" name="Int. J. Syst. Evol. Microbiol.">
        <title>The Global Catalogue of Microorganisms (GCM) 10K type strain sequencing project: providing services to taxonomists for standard genome sequencing and annotation.</title>
        <authorList>
            <consortium name="The Broad Institute Genomics Platform"/>
            <consortium name="The Broad Institute Genome Sequencing Center for Infectious Disease"/>
            <person name="Wu L."/>
            <person name="Ma J."/>
        </authorList>
    </citation>
    <scope>NUCLEOTIDE SEQUENCE [LARGE SCALE GENOMIC DNA]</scope>
    <source>
        <strain evidence="7">CGMCC 4.7241</strain>
    </source>
</reference>
<dbReference type="Pfam" id="PF03055">
    <property type="entry name" value="RPE65"/>
    <property type="match status" value="1"/>
</dbReference>
<keyword evidence="7" id="KW-1185">Reference proteome</keyword>
<gene>
    <name evidence="6" type="ORF">ACFOUW_11375</name>
</gene>
<organism evidence="6 7">
    <name type="scientific">Tenggerimyces flavus</name>
    <dbReference type="NCBI Taxonomy" id="1708749"/>
    <lineage>
        <taxon>Bacteria</taxon>
        <taxon>Bacillati</taxon>
        <taxon>Actinomycetota</taxon>
        <taxon>Actinomycetes</taxon>
        <taxon>Propionibacteriales</taxon>
        <taxon>Nocardioidaceae</taxon>
        <taxon>Tenggerimyces</taxon>
    </lineage>
</organism>
<dbReference type="RefSeq" id="WP_239553885.1">
    <property type="nucleotide sequence ID" value="NZ_JAFBCM010000001.1"/>
</dbReference>
<keyword evidence="4 5" id="KW-0408">Iron</keyword>
<dbReference type="EC" id="1.13.11.-" evidence="5"/>
<dbReference type="SUPFAM" id="SSF69304">
    <property type="entry name" value="Tricorn protease N-terminal domain"/>
    <property type="match status" value="1"/>
</dbReference>
<dbReference type="Proteomes" id="UP001595699">
    <property type="component" value="Unassembled WGS sequence"/>
</dbReference>
<protein>
    <recommendedName>
        <fullName evidence="5">Dioxygenase</fullName>
        <ecNumber evidence="5">1.13.11.-</ecNumber>
    </recommendedName>
</protein>
<keyword evidence="2 5" id="KW-0479">Metal-binding</keyword>
<evidence type="ECO:0000256" key="3">
    <source>
        <dbReference type="ARBA" id="ARBA00023002"/>
    </source>
</evidence>
<name>A0ABV7YBS8_9ACTN</name>
<evidence type="ECO:0000256" key="5">
    <source>
        <dbReference type="RuleBase" id="RU364048"/>
    </source>
</evidence>
<evidence type="ECO:0000256" key="4">
    <source>
        <dbReference type="ARBA" id="ARBA00023004"/>
    </source>
</evidence>
<proteinExistence type="inferred from homology"/>
<keyword evidence="5" id="KW-0223">Dioxygenase</keyword>
<dbReference type="InterPro" id="IPR004294">
    <property type="entry name" value="Carotenoid_Oase"/>
</dbReference>
<evidence type="ECO:0000313" key="7">
    <source>
        <dbReference type="Proteomes" id="UP001595699"/>
    </source>
</evidence>